<dbReference type="EMBL" id="VSSQ01062582">
    <property type="protein sequence ID" value="MPN15737.1"/>
    <property type="molecule type" value="Genomic_DNA"/>
</dbReference>
<comment type="caution">
    <text evidence="5">The sequence shown here is derived from an EMBL/GenBank/DDBJ whole genome shotgun (WGS) entry which is preliminary data.</text>
</comment>
<dbReference type="InterPro" id="IPR011663">
    <property type="entry name" value="UTRA"/>
</dbReference>
<evidence type="ECO:0000256" key="1">
    <source>
        <dbReference type="ARBA" id="ARBA00023015"/>
    </source>
</evidence>
<gene>
    <name evidence="5" type="primary">mngR_4</name>
    <name evidence="5" type="ORF">SDC9_163072</name>
</gene>
<reference evidence="5" key="1">
    <citation type="submission" date="2019-08" db="EMBL/GenBank/DDBJ databases">
        <authorList>
            <person name="Kucharzyk K."/>
            <person name="Murdoch R.W."/>
            <person name="Higgins S."/>
            <person name="Loffler F."/>
        </authorList>
    </citation>
    <scope>NUCLEOTIDE SEQUENCE</scope>
</reference>
<keyword evidence="3" id="KW-0804">Transcription</keyword>
<evidence type="ECO:0000256" key="3">
    <source>
        <dbReference type="ARBA" id="ARBA00023163"/>
    </source>
</evidence>
<dbReference type="SUPFAM" id="SSF64288">
    <property type="entry name" value="Chorismate lyase-like"/>
    <property type="match status" value="1"/>
</dbReference>
<keyword evidence="2" id="KW-0238">DNA-binding</keyword>
<dbReference type="InterPro" id="IPR036390">
    <property type="entry name" value="WH_DNA-bd_sf"/>
</dbReference>
<dbReference type="GO" id="GO:0003677">
    <property type="term" value="F:DNA binding"/>
    <property type="evidence" value="ECO:0007669"/>
    <property type="project" value="UniProtKB-KW"/>
</dbReference>
<dbReference type="PANTHER" id="PTHR44846:SF1">
    <property type="entry name" value="MANNOSYL-D-GLYCERATE TRANSPORT_METABOLISM SYSTEM REPRESSOR MNGR-RELATED"/>
    <property type="match status" value="1"/>
</dbReference>
<dbReference type="InterPro" id="IPR050679">
    <property type="entry name" value="Bact_HTH_transcr_reg"/>
</dbReference>
<dbReference type="Pfam" id="PF00392">
    <property type="entry name" value="GntR"/>
    <property type="match status" value="1"/>
</dbReference>
<dbReference type="Gene3D" id="3.40.1410.10">
    <property type="entry name" value="Chorismate lyase-like"/>
    <property type="match status" value="1"/>
</dbReference>
<evidence type="ECO:0000313" key="5">
    <source>
        <dbReference type="EMBL" id="MPN15737.1"/>
    </source>
</evidence>
<proteinExistence type="predicted"/>
<dbReference type="SMART" id="SM00345">
    <property type="entry name" value="HTH_GNTR"/>
    <property type="match status" value="1"/>
</dbReference>
<dbReference type="SMART" id="SM00866">
    <property type="entry name" value="UTRA"/>
    <property type="match status" value="1"/>
</dbReference>
<accession>A0A645FMU3</accession>
<evidence type="ECO:0000259" key="4">
    <source>
        <dbReference type="PROSITE" id="PS50949"/>
    </source>
</evidence>
<dbReference type="InterPro" id="IPR028978">
    <property type="entry name" value="Chorismate_lyase_/UTRA_dom_sf"/>
</dbReference>
<evidence type="ECO:0000256" key="2">
    <source>
        <dbReference type="ARBA" id="ARBA00023125"/>
    </source>
</evidence>
<dbReference type="Pfam" id="PF07702">
    <property type="entry name" value="UTRA"/>
    <property type="match status" value="1"/>
</dbReference>
<protein>
    <submittedName>
        <fullName evidence="5">Mannosyl-D-glycerate transport/metabolism system repressor MngR</fullName>
    </submittedName>
</protein>
<dbReference type="GO" id="GO:0045892">
    <property type="term" value="P:negative regulation of DNA-templated transcription"/>
    <property type="evidence" value="ECO:0007669"/>
    <property type="project" value="TreeGrafter"/>
</dbReference>
<dbReference type="PROSITE" id="PS50949">
    <property type="entry name" value="HTH_GNTR"/>
    <property type="match status" value="1"/>
</dbReference>
<dbReference type="PANTHER" id="PTHR44846">
    <property type="entry name" value="MANNOSYL-D-GLYCERATE TRANSPORT/METABOLISM SYSTEM REPRESSOR MNGR-RELATED"/>
    <property type="match status" value="1"/>
</dbReference>
<dbReference type="SUPFAM" id="SSF46785">
    <property type="entry name" value="Winged helix' DNA-binding domain"/>
    <property type="match status" value="1"/>
</dbReference>
<name>A0A645FMU3_9ZZZZ</name>
<dbReference type="PRINTS" id="PR00035">
    <property type="entry name" value="HTHGNTR"/>
</dbReference>
<keyword evidence="1" id="KW-0805">Transcription regulation</keyword>
<dbReference type="InterPro" id="IPR036388">
    <property type="entry name" value="WH-like_DNA-bd_sf"/>
</dbReference>
<dbReference type="InterPro" id="IPR000524">
    <property type="entry name" value="Tscrpt_reg_HTH_GntR"/>
</dbReference>
<feature type="domain" description="HTH gntR-type" evidence="4">
    <location>
        <begin position="6"/>
        <end position="74"/>
    </location>
</feature>
<dbReference type="Gene3D" id="1.10.10.10">
    <property type="entry name" value="Winged helix-like DNA-binding domain superfamily/Winged helix DNA-binding domain"/>
    <property type="match status" value="1"/>
</dbReference>
<dbReference type="AlphaFoldDB" id="A0A645FMU3"/>
<organism evidence="5">
    <name type="scientific">bioreactor metagenome</name>
    <dbReference type="NCBI Taxonomy" id="1076179"/>
    <lineage>
        <taxon>unclassified sequences</taxon>
        <taxon>metagenomes</taxon>
        <taxon>ecological metagenomes</taxon>
    </lineage>
</organism>
<sequence length="238" mass="27582">MIKDKRPRYVVIMENVQQMIKDKSLKPKDKLPTEPELMKEYGVSRATVRQAMQELENDGIIEKIHGVGTFVAERKMKIQMQGFFSFSEEVKNNPGKYHTEVLSFKKTSPVSKVIYEALECEECELIEIKRLRSIDGEPVLLEITYIPATLYPDKLPRTVQFESIYDFIRSLGIKKLKGIEKLVPYHPSAEEAKYLQVDKKTDLLKFTRLLKDKQPVEYSVSILKPGKISIQTQIERTL</sequence>
<dbReference type="CDD" id="cd07377">
    <property type="entry name" value="WHTH_GntR"/>
    <property type="match status" value="1"/>
</dbReference>
<dbReference type="GO" id="GO:0003700">
    <property type="term" value="F:DNA-binding transcription factor activity"/>
    <property type="evidence" value="ECO:0007669"/>
    <property type="project" value="InterPro"/>
</dbReference>